<sequence length="41" mass="4928">AEQIQTARDRKLEEARAKRKQRNQQKQNEKLIDNKTMLQCS</sequence>
<feature type="non-terminal residue" evidence="2">
    <location>
        <position position="1"/>
    </location>
</feature>
<dbReference type="EMBL" id="UOGL01000413">
    <property type="protein sequence ID" value="VAX40221.1"/>
    <property type="molecule type" value="Genomic_DNA"/>
</dbReference>
<protein>
    <submittedName>
        <fullName evidence="2">Uncharacterized protein</fullName>
    </submittedName>
</protein>
<organism evidence="2">
    <name type="scientific">hydrothermal vent metagenome</name>
    <dbReference type="NCBI Taxonomy" id="652676"/>
    <lineage>
        <taxon>unclassified sequences</taxon>
        <taxon>metagenomes</taxon>
        <taxon>ecological metagenomes</taxon>
    </lineage>
</organism>
<feature type="compositionally biased region" description="Basic and acidic residues" evidence="1">
    <location>
        <begin position="7"/>
        <end position="16"/>
    </location>
</feature>
<accession>A0A3B1DMQ6</accession>
<feature type="region of interest" description="Disordered" evidence="1">
    <location>
        <begin position="1"/>
        <end position="41"/>
    </location>
</feature>
<name>A0A3B1DMQ6_9ZZZZ</name>
<evidence type="ECO:0000256" key="1">
    <source>
        <dbReference type="SAM" id="MobiDB-lite"/>
    </source>
</evidence>
<reference evidence="2" key="1">
    <citation type="submission" date="2018-06" db="EMBL/GenBank/DDBJ databases">
        <authorList>
            <person name="Zhirakovskaya E."/>
        </authorList>
    </citation>
    <scope>NUCLEOTIDE SEQUENCE</scope>
</reference>
<dbReference type="AlphaFoldDB" id="A0A3B1DMQ6"/>
<evidence type="ECO:0000313" key="2">
    <source>
        <dbReference type="EMBL" id="VAX40221.1"/>
    </source>
</evidence>
<proteinExistence type="predicted"/>
<gene>
    <name evidence="2" type="ORF">MNBD_PLANCTO02-3124</name>
</gene>